<evidence type="ECO:0000256" key="2">
    <source>
        <dbReference type="SAM" id="SignalP"/>
    </source>
</evidence>
<dbReference type="KEGG" id="ccz:CCALI_01891"/>
<dbReference type="PATRIC" id="fig|1303518.3.peg.1947"/>
<organism evidence="3 4">
    <name type="scientific">Chthonomonas calidirosea (strain DSM 23976 / ICMP 18418 / T49)</name>
    <dbReference type="NCBI Taxonomy" id="1303518"/>
    <lineage>
        <taxon>Bacteria</taxon>
        <taxon>Bacillati</taxon>
        <taxon>Armatimonadota</taxon>
        <taxon>Chthonomonadia</taxon>
        <taxon>Chthonomonadales</taxon>
        <taxon>Chthonomonadaceae</taxon>
        <taxon>Chthonomonas</taxon>
    </lineage>
</organism>
<dbReference type="RefSeq" id="WP_016483225.1">
    <property type="nucleotide sequence ID" value="NC_021487.1"/>
</dbReference>
<keyword evidence="4" id="KW-1185">Reference proteome</keyword>
<evidence type="ECO:0000313" key="3">
    <source>
        <dbReference type="EMBL" id="CCW35700.1"/>
    </source>
</evidence>
<feature type="signal peptide" evidence="2">
    <location>
        <begin position="1"/>
        <end position="29"/>
    </location>
</feature>
<evidence type="ECO:0000313" key="4">
    <source>
        <dbReference type="Proteomes" id="UP000014227"/>
    </source>
</evidence>
<feature type="chain" id="PRO_5004486331" evidence="2">
    <location>
        <begin position="30"/>
        <end position="154"/>
    </location>
</feature>
<evidence type="ECO:0000256" key="1">
    <source>
        <dbReference type="SAM" id="MobiDB-lite"/>
    </source>
</evidence>
<gene>
    <name evidence="3" type="ORF">CCALI_01891</name>
</gene>
<sequence>MRYAKQGLAGMLALASMMGALTLPSKALASEEGRRNTTYALGAAAAALLLTQHDKTAGILTGLAAAYAYKRWNDSITARHRWESYWGHHYRYQPRYYHPPYRPERWDSDRDGDNDRYRPIAWHHDNGKHLGWYKHGRIPPGHERRDRDHDRDDR</sequence>
<dbReference type="EMBL" id="HF951689">
    <property type="protein sequence ID" value="CCW35700.1"/>
    <property type="molecule type" value="Genomic_DNA"/>
</dbReference>
<reference evidence="4" key="1">
    <citation type="submission" date="2013-03" db="EMBL/GenBank/DDBJ databases">
        <title>Genome sequence of Chthonomonas calidirosea, the first sequenced genome from the Armatimonadetes phylum (formally candidate division OP10).</title>
        <authorList>
            <person name="Lee K.C.Y."/>
            <person name="Morgan X.C."/>
            <person name="Dunfield P.F."/>
            <person name="Tamas I."/>
            <person name="Houghton K.M."/>
            <person name="Vyssotski M."/>
            <person name="Ryan J.L.J."/>
            <person name="Lagutin K."/>
            <person name="McDonald I.R."/>
            <person name="Stott M.B."/>
        </authorList>
    </citation>
    <scope>NUCLEOTIDE SEQUENCE [LARGE SCALE GENOMIC DNA]</scope>
    <source>
        <strain evidence="4">DSM 23976 / ICMP 18418 / T49</strain>
    </source>
</reference>
<feature type="compositionally biased region" description="Basic and acidic residues" evidence="1">
    <location>
        <begin position="140"/>
        <end position="154"/>
    </location>
</feature>
<proteinExistence type="predicted"/>
<protein>
    <submittedName>
        <fullName evidence="3">Uncharacterized protein</fullName>
    </submittedName>
</protein>
<dbReference type="InParanoid" id="S0EVA4"/>
<accession>S0EVA4</accession>
<dbReference type="AlphaFoldDB" id="S0EVA4"/>
<feature type="region of interest" description="Disordered" evidence="1">
    <location>
        <begin position="133"/>
        <end position="154"/>
    </location>
</feature>
<keyword evidence="2" id="KW-0732">Signal</keyword>
<name>S0EVA4_CHTCT</name>
<dbReference type="HOGENOM" id="CLU_1701122_0_0_0"/>
<dbReference type="Proteomes" id="UP000014227">
    <property type="component" value="Chromosome I"/>
</dbReference>